<evidence type="ECO:0000313" key="2">
    <source>
        <dbReference type="Proteomes" id="UP000244896"/>
    </source>
</evidence>
<organism evidence="1 2">
    <name type="scientific">Ereboglobus luteus</name>
    <dbReference type="NCBI Taxonomy" id="1796921"/>
    <lineage>
        <taxon>Bacteria</taxon>
        <taxon>Pseudomonadati</taxon>
        <taxon>Verrucomicrobiota</taxon>
        <taxon>Opitutia</taxon>
        <taxon>Opitutales</taxon>
        <taxon>Opitutaceae</taxon>
        <taxon>Ereboglobus</taxon>
    </lineage>
</organism>
<dbReference type="EMBL" id="CP023004">
    <property type="protein sequence ID" value="AWI09385.1"/>
    <property type="molecule type" value="Genomic_DNA"/>
</dbReference>
<proteinExistence type="predicted"/>
<evidence type="ECO:0000313" key="1">
    <source>
        <dbReference type="EMBL" id="AWI09385.1"/>
    </source>
</evidence>
<dbReference type="KEGG" id="elut:CKA38_09120"/>
<protein>
    <submittedName>
        <fullName evidence="1">Uncharacterized protein</fullName>
    </submittedName>
</protein>
<reference evidence="1 2" key="1">
    <citation type="journal article" date="2018" name="Syst. Appl. Microbiol.">
        <title>Ereboglobus luteus gen. nov. sp. nov. from cockroach guts, and new insights into the oxygen relationship of the genera Opitutus and Didymococcus (Verrucomicrobia: Opitutaceae).</title>
        <authorList>
            <person name="Tegtmeier D."/>
            <person name="Belitz A."/>
            <person name="Radek R."/>
            <person name="Heimerl T."/>
            <person name="Brune A."/>
        </authorList>
    </citation>
    <scope>NUCLEOTIDE SEQUENCE [LARGE SCALE GENOMIC DNA]</scope>
    <source>
        <strain evidence="1 2">Ho45</strain>
    </source>
</reference>
<dbReference type="RefSeq" id="WP_108825195.1">
    <property type="nucleotide sequence ID" value="NZ_CP023004.1"/>
</dbReference>
<name>A0A2U8E3P8_9BACT</name>
<gene>
    <name evidence="1" type="ORF">CKA38_09120</name>
</gene>
<dbReference type="AlphaFoldDB" id="A0A2U8E3P8"/>
<keyword evidence="2" id="KW-1185">Reference proteome</keyword>
<sequence>MKSFDRLKITGLVIVCLVAGLLTRAQDVGASTSSETTIDHKSLNYFMNDFCRKKIWGSHILVEHVEALRDVVKIVKYSERWLNNVQSFAEKTGDKRTGRKAGILLERLKNVNITEVEQEMNASLNIGRPYFQFITINETDGKVRNTDLPRDVASRHLRKISGLKKELMKFSEECQTVLDGTPEGKVIAGLFPLSRHKANKTEEIIFTPTIPVEKIAYNLEMMIYTILKQNNNMIEYNIQVRNVIHVSTFVDSLKESGAGALQILKKMYDDYETKQIPIYENMLDLLNKMNEDPNAQTVGDMKAFIDEHLPKIYGFFWEKYLNTAYLYKHHIQPIMAAEGNVVAGAGDALRYLLYELNSDQGPFPFPEQSLTR</sequence>
<accession>A0A2U8E3P8</accession>
<dbReference type="Proteomes" id="UP000244896">
    <property type="component" value="Chromosome"/>
</dbReference>